<dbReference type="Pfam" id="PF17764">
    <property type="entry name" value="PriA_3primeBD"/>
    <property type="match status" value="1"/>
</dbReference>
<name>A0A971IDM4_9BIFI</name>
<dbReference type="GO" id="GO:0003677">
    <property type="term" value="F:DNA binding"/>
    <property type="evidence" value="ECO:0007669"/>
    <property type="project" value="UniProtKB-KW"/>
</dbReference>
<feature type="region of interest" description="Disordered" evidence="4">
    <location>
        <begin position="1"/>
        <end position="30"/>
    </location>
</feature>
<dbReference type="Gene3D" id="3.40.50.300">
    <property type="entry name" value="P-loop containing nucleotide triphosphate hydrolases"/>
    <property type="match status" value="1"/>
</dbReference>
<keyword evidence="3" id="KW-0238">DNA-binding</keyword>
<dbReference type="Gene3D" id="3.40.1440.60">
    <property type="entry name" value="PriA, 3(prime) DNA-binding domain"/>
    <property type="match status" value="1"/>
</dbReference>
<evidence type="ECO:0000313" key="7">
    <source>
        <dbReference type="Proteomes" id="UP000767327"/>
    </source>
</evidence>
<dbReference type="InterPro" id="IPR041222">
    <property type="entry name" value="PriA_3primeBD"/>
</dbReference>
<evidence type="ECO:0000256" key="1">
    <source>
        <dbReference type="ARBA" id="ARBA00022741"/>
    </source>
</evidence>
<dbReference type="AlphaFoldDB" id="A0A971IDM4"/>
<dbReference type="InterPro" id="IPR027417">
    <property type="entry name" value="P-loop_NTPase"/>
</dbReference>
<keyword evidence="1" id="KW-0547">Nucleotide-binding</keyword>
<dbReference type="GO" id="GO:0006310">
    <property type="term" value="P:DNA recombination"/>
    <property type="evidence" value="ECO:0007669"/>
    <property type="project" value="TreeGrafter"/>
</dbReference>
<comment type="caution">
    <text evidence="6">The sequence shown here is derived from an EMBL/GenBank/DDBJ whole genome shotgun (WGS) entry which is preliminary data.</text>
</comment>
<gene>
    <name evidence="6" type="ORF">GXW98_07490</name>
</gene>
<dbReference type="GO" id="GO:0006270">
    <property type="term" value="P:DNA replication initiation"/>
    <property type="evidence" value="ECO:0007669"/>
    <property type="project" value="TreeGrafter"/>
</dbReference>
<proteinExistence type="predicted"/>
<dbReference type="EMBL" id="JAAXZR010000025">
    <property type="protein sequence ID" value="NLT80108.1"/>
    <property type="molecule type" value="Genomic_DNA"/>
</dbReference>
<dbReference type="GO" id="GO:0043138">
    <property type="term" value="F:3'-5' DNA helicase activity"/>
    <property type="evidence" value="ECO:0007669"/>
    <property type="project" value="TreeGrafter"/>
</dbReference>
<dbReference type="PANTHER" id="PTHR30580">
    <property type="entry name" value="PRIMOSOMAL PROTEIN N"/>
    <property type="match status" value="1"/>
</dbReference>
<accession>A0A971IDM4</accession>
<organism evidence="6 7">
    <name type="scientific">Bifidobacterium crudilactis</name>
    <dbReference type="NCBI Taxonomy" id="327277"/>
    <lineage>
        <taxon>Bacteria</taxon>
        <taxon>Bacillati</taxon>
        <taxon>Actinomycetota</taxon>
        <taxon>Actinomycetes</taxon>
        <taxon>Bifidobacteriales</taxon>
        <taxon>Bifidobacteriaceae</taxon>
        <taxon>Bifidobacterium</taxon>
    </lineage>
</organism>
<evidence type="ECO:0000259" key="5">
    <source>
        <dbReference type="Pfam" id="PF17764"/>
    </source>
</evidence>
<evidence type="ECO:0000256" key="4">
    <source>
        <dbReference type="SAM" id="MobiDB-lite"/>
    </source>
</evidence>
<dbReference type="Proteomes" id="UP000767327">
    <property type="component" value="Unassembled WGS sequence"/>
</dbReference>
<dbReference type="PANTHER" id="PTHR30580:SF0">
    <property type="entry name" value="PRIMOSOMAL PROTEIN N"/>
    <property type="match status" value="1"/>
</dbReference>
<evidence type="ECO:0000256" key="3">
    <source>
        <dbReference type="ARBA" id="ARBA00023125"/>
    </source>
</evidence>
<evidence type="ECO:0000313" key="6">
    <source>
        <dbReference type="EMBL" id="NLT80108.1"/>
    </source>
</evidence>
<dbReference type="InterPro" id="IPR042115">
    <property type="entry name" value="PriA_3primeBD_sf"/>
</dbReference>
<keyword evidence="2" id="KW-0067">ATP-binding</keyword>
<protein>
    <submittedName>
        <fullName evidence="6">Primosomal protein N</fullName>
    </submittedName>
</protein>
<feature type="domain" description="Primosomal protein N' 3' DNA-binding" evidence="5">
    <location>
        <begin position="37"/>
        <end position="137"/>
    </location>
</feature>
<sequence length="746" mass="81181">MDESQAQQPALDGLAPPKRRRRGPARRVPAEDHPVAQVILDVQATHLGRTFDYLVQRRDEHTAVPGVLVRVRFGGRLVNGIVWKRISSSQTLASSLKFIERVLSPEVLVPEQLREDIGDIADAYGGTRANILRLAVPPRVARIDDEQRFAAGPGFGKTRYGLSEGTLAWHEAQSERFAASYESAQALRQGIGGRTFQAFVLDTLPGPLRWATDAAWMMVEALTVGKSVVLVLPDSRSLDEMDAMLASIGMRPFSPGKVEHGGWTGDYVRLGSSMPPAERYRSYRALASGQLRCVIGTRAAMYAPIEGPALFAIVDDGVYQNADGHMPYANARGVQRLRARNHHGVFAVISFARSAASQWECEVSRSEASGVTGPSTALNGLPSVIKNDMPWIRWLNREELSRLADPTMGARVPHTAVSVLTKALQEGPVLLSVPHDGVHQVLSCANCHRRAQCRRCTGPLRAKSSGAPQCMWCGAIAVDWHCQHCSSQRLQMIRVGAAGTAMELRQLFRHVPQVISTPQQPRGIVESVADRPQIVIATPGAEPHVLAHDGEALHAGYSAVAILDAWTGLYAPGIDARIDTLDTWMRIVAQCRPRSKGGQALLIGEADPIAAQSLMTWSPTVLATRELADRRETGMPPVVATACIWGGRDAVMQTLGEIGVVGGDFTVVGEGNDALPGFLGPVPIPQPKSIAARQFEGTDDRVRVLVRVSPDRRDDLAGRLRTAVGRHMASRDRQELRFQMDPKNLL</sequence>
<dbReference type="GO" id="GO:0005524">
    <property type="term" value="F:ATP binding"/>
    <property type="evidence" value="ECO:0007669"/>
    <property type="project" value="UniProtKB-KW"/>
</dbReference>
<reference evidence="6" key="1">
    <citation type="journal article" date="2020" name="Biotechnol. Biofuels">
        <title>New insights from the biogas microbiome by comprehensive genome-resolved metagenomics of nearly 1600 species originating from multiple anaerobic digesters.</title>
        <authorList>
            <person name="Campanaro S."/>
            <person name="Treu L."/>
            <person name="Rodriguez-R L.M."/>
            <person name="Kovalovszki A."/>
            <person name="Ziels R.M."/>
            <person name="Maus I."/>
            <person name="Zhu X."/>
            <person name="Kougias P.G."/>
            <person name="Basile A."/>
            <person name="Luo G."/>
            <person name="Schluter A."/>
            <person name="Konstantinidis K.T."/>
            <person name="Angelidaki I."/>
        </authorList>
    </citation>
    <scope>NUCLEOTIDE SEQUENCE</scope>
    <source>
        <strain evidence="6">AS01afH2WH_6</strain>
    </source>
</reference>
<reference evidence="6" key="2">
    <citation type="submission" date="2020-01" db="EMBL/GenBank/DDBJ databases">
        <authorList>
            <person name="Campanaro S."/>
        </authorList>
    </citation>
    <scope>NUCLEOTIDE SEQUENCE</scope>
    <source>
        <strain evidence="6">AS01afH2WH_6</strain>
    </source>
</reference>
<evidence type="ECO:0000256" key="2">
    <source>
        <dbReference type="ARBA" id="ARBA00022840"/>
    </source>
</evidence>
<dbReference type="GO" id="GO:0006302">
    <property type="term" value="P:double-strand break repair"/>
    <property type="evidence" value="ECO:0007669"/>
    <property type="project" value="TreeGrafter"/>
</dbReference>
<dbReference type="RefSeq" id="WP_273174307.1">
    <property type="nucleotide sequence ID" value="NZ_JAAXZR010000025.1"/>
</dbReference>